<dbReference type="Pfam" id="PF00520">
    <property type="entry name" value="Ion_trans"/>
    <property type="match status" value="1"/>
</dbReference>
<dbReference type="Pfam" id="PF21014">
    <property type="entry name" value="Slowpoke_C"/>
    <property type="match status" value="1"/>
</dbReference>
<dbReference type="GO" id="GO:0009410">
    <property type="term" value="P:response to xenobiotic stimulus"/>
    <property type="evidence" value="ECO:0007669"/>
    <property type="project" value="UniProtKB-ARBA"/>
</dbReference>
<evidence type="ECO:0000256" key="13">
    <source>
        <dbReference type="ARBA" id="ARBA00023303"/>
    </source>
</evidence>
<feature type="transmembrane region" description="Helical" evidence="17">
    <location>
        <begin position="100"/>
        <end position="118"/>
    </location>
</feature>
<keyword evidence="10 17" id="KW-1133">Transmembrane helix</keyword>
<dbReference type="PROSITE" id="PS51201">
    <property type="entry name" value="RCK_N"/>
    <property type="match status" value="2"/>
</dbReference>
<dbReference type="PRINTS" id="PR00169">
    <property type="entry name" value="KCHANNEL"/>
</dbReference>
<dbReference type="InterPro" id="IPR036291">
    <property type="entry name" value="NAD(P)-bd_dom_sf"/>
</dbReference>
<evidence type="ECO:0000259" key="18">
    <source>
        <dbReference type="PROSITE" id="PS51201"/>
    </source>
</evidence>
<evidence type="ECO:0000256" key="8">
    <source>
        <dbReference type="ARBA" id="ARBA00022882"/>
    </source>
</evidence>
<dbReference type="Pfam" id="PF03493">
    <property type="entry name" value="BK_channel_a"/>
    <property type="match status" value="1"/>
</dbReference>
<dbReference type="Proteomes" id="UP001497644">
    <property type="component" value="Chromosome 7"/>
</dbReference>
<feature type="transmembrane region" description="Helical" evidence="17">
    <location>
        <begin position="289"/>
        <end position="309"/>
    </location>
</feature>
<dbReference type="InterPro" id="IPR047871">
    <property type="entry name" value="K_chnl_Slo-like"/>
</dbReference>
<dbReference type="GO" id="GO:0060072">
    <property type="term" value="F:large conductance calcium-activated potassium channel activity"/>
    <property type="evidence" value="ECO:0007669"/>
    <property type="project" value="TreeGrafter"/>
</dbReference>
<evidence type="ECO:0000256" key="1">
    <source>
        <dbReference type="ARBA" id="ARBA00004141"/>
    </source>
</evidence>
<evidence type="ECO:0000256" key="3">
    <source>
        <dbReference type="ARBA" id="ARBA00022538"/>
    </source>
</evidence>
<feature type="domain" description="RCK N-terminal" evidence="18">
    <location>
        <begin position="328"/>
        <end position="470"/>
    </location>
</feature>
<feature type="transmembrane region" description="Helical" evidence="17">
    <location>
        <begin position="163"/>
        <end position="186"/>
    </location>
</feature>
<feature type="transmembrane region" description="Helical" evidence="17">
    <location>
        <begin position="258"/>
        <end position="277"/>
    </location>
</feature>
<dbReference type="GO" id="GO:0050804">
    <property type="term" value="P:modulation of chemical synaptic transmission"/>
    <property type="evidence" value="ECO:0007669"/>
    <property type="project" value="UniProtKB-ARBA"/>
</dbReference>
<dbReference type="SUPFAM" id="SSF51735">
    <property type="entry name" value="NAD(P)-binding Rossmann-fold domains"/>
    <property type="match status" value="1"/>
</dbReference>
<name>A0AAV2P294_9HYME</name>
<evidence type="ECO:0000256" key="5">
    <source>
        <dbReference type="ARBA" id="ARBA00022692"/>
    </source>
</evidence>
<evidence type="ECO:0000256" key="9">
    <source>
        <dbReference type="ARBA" id="ARBA00022958"/>
    </source>
</evidence>
<evidence type="ECO:0000256" key="16">
    <source>
        <dbReference type="ARBA" id="ARBA00060897"/>
    </source>
</evidence>
<dbReference type="PRINTS" id="PR01449">
    <property type="entry name" value="BKCHANNELA"/>
</dbReference>
<feature type="domain" description="RCK N-terminal" evidence="18">
    <location>
        <begin position="780"/>
        <end position="926"/>
    </location>
</feature>
<organism evidence="19 20">
    <name type="scientific">Lasius platythorax</name>
    <dbReference type="NCBI Taxonomy" id="488582"/>
    <lineage>
        <taxon>Eukaryota</taxon>
        <taxon>Metazoa</taxon>
        <taxon>Ecdysozoa</taxon>
        <taxon>Arthropoda</taxon>
        <taxon>Hexapoda</taxon>
        <taxon>Insecta</taxon>
        <taxon>Pterygota</taxon>
        <taxon>Neoptera</taxon>
        <taxon>Endopterygota</taxon>
        <taxon>Hymenoptera</taxon>
        <taxon>Apocrita</taxon>
        <taxon>Aculeata</taxon>
        <taxon>Formicoidea</taxon>
        <taxon>Formicidae</taxon>
        <taxon>Formicinae</taxon>
        <taxon>Lasius</taxon>
        <taxon>Lasius</taxon>
    </lineage>
</organism>
<feature type="transmembrane region" description="Helical" evidence="17">
    <location>
        <begin position="139"/>
        <end position="157"/>
    </location>
</feature>
<evidence type="ECO:0000256" key="12">
    <source>
        <dbReference type="ARBA" id="ARBA00023136"/>
    </source>
</evidence>
<keyword evidence="4" id="KW-0597">Phosphoprotein</keyword>
<dbReference type="Gene3D" id="1.10.287.70">
    <property type="match status" value="1"/>
</dbReference>
<evidence type="ECO:0000256" key="17">
    <source>
        <dbReference type="SAM" id="Phobius"/>
    </source>
</evidence>
<dbReference type="Gene3D" id="3.40.50.720">
    <property type="entry name" value="NAD(P)-binding Rossmann-like Domain"/>
    <property type="match status" value="2"/>
</dbReference>
<sequence length="1122" mass="126381">MTTEGTTEQPPVDDCLKERKWWCFLLSSIFTFLAGLLIVLLWRAFAFLCCRKEPELSPNDPKQKEQKTARQGKEFEGTFMTEAKDWAGELISGQTTTGRILVVLVFVLSIASLIIYFIDASNEKVECCQKWSNNITQQIDLAFNIFFMVYFFIRFIAASDKLWFMLEMYSFVDYFTIPPSFVSIYLDRTWIGLRFLRALRLMTVPDILQYLNILKTSSSIRLAQLVSIFISVWLTAAGIIHLLENSGDPFEFTNPQQLSYWTCVYFLIVTMSTVGYGDVFCQTILGRTFLVFFLLVGLAIFASCIPEIIDLIGTRNKYGGTLKNERGRRHIVVCGHITYESVSHFLKDFLHEDREDVDVEVVFLHRKPPDLELEGLFKRHFTTVEFFQGTIMNPIDLQRVKVHEADACLVLANKYCQDPDAEDAANIMRVISIKNYSDDIRVIIQLMQYHNKAYLLNIPSWDWKQGDDVICLAELKLGFIAQSCLAPGFSTMMANLFAMRSFKTAWQNDYLRGTGMEMYTEKLSPTFIGMPFAKATELCFTKLKLLLLAIEIKGEAGGSDSKISINPRGAKIVANTQGFFIAQSADEVKRAWFYCKACHDEIKDETLIKKCKCKNYDHHPPPTFTPPELPKMVHVRGEISRERDDPNAMRNHRNSVGMTMMNSTKQVNKVKPNVNRATNDSLSSPNQPYNQRSQEESAYAGYHLAYEVKKLMPTSRASGGTNVNNNGGLQVGIADDQAKDFDFEKTEMKYDSTGMFHWSPSRNLEDCILDRNQAAMTVLNGHVVVCLFADPDSPLIGLRNLVMPLRASNFHYHELKHVVIVGSVDYIRREWKMLQNLPKISVLNGSPLSRADLRAVNVNLCDMCCILSAKVPSNDDPTLADKEAILASLNIKAMTFDDTIGVLSQVGSPIVLQRRGSVYGANVPMITELVNDSNVQFLDQDDDDDPDTELYLTQPFACGTAFAVSVLDSLMSTTYFNQNALTLIRSLITGGATPELELILAEGAGLRGGYSTADSLSNRDRCRVGQIALYDGPLAQYGEGGKYGDLFVAALKSYGMLCIGLYRYRFRDTSSSCDASSKRYVITNPPDDFTLLPTDQVFVLMQFDPGLEYRPSRGARGKDDSS</sequence>
<dbReference type="InterPro" id="IPR003148">
    <property type="entry name" value="RCK_N"/>
</dbReference>
<dbReference type="FunFam" id="1.20.120.350:FF:000035">
    <property type="entry name" value="Calcium-activated potassium channel slowpoke"/>
    <property type="match status" value="1"/>
</dbReference>
<keyword evidence="20" id="KW-1185">Reference proteome</keyword>
<evidence type="ECO:0000256" key="14">
    <source>
        <dbReference type="ARBA" id="ARBA00029579"/>
    </source>
</evidence>
<keyword evidence="6" id="KW-0631">Potassium channel</keyword>
<evidence type="ECO:0000256" key="4">
    <source>
        <dbReference type="ARBA" id="ARBA00022553"/>
    </source>
</evidence>
<keyword evidence="8" id="KW-0851">Voltage-gated channel</keyword>
<dbReference type="InterPro" id="IPR048735">
    <property type="entry name" value="Slowpoke-like_C"/>
</dbReference>
<dbReference type="AlphaFoldDB" id="A0AAV2P294"/>
<dbReference type="Pfam" id="PF22614">
    <property type="entry name" value="Slo-like_RCK"/>
    <property type="match status" value="2"/>
</dbReference>
<dbReference type="FunFam" id="3.40.50.720:FF:001832">
    <property type="entry name" value="Calcium-activated potassium channel slowpoke-like Protein"/>
    <property type="match status" value="1"/>
</dbReference>
<dbReference type="Gene3D" id="1.20.120.350">
    <property type="entry name" value="Voltage-gated potassium channels. Chain C"/>
    <property type="match status" value="1"/>
</dbReference>
<evidence type="ECO:0000313" key="20">
    <source>
        <dbReference type="Proteomes" id="UP001497644"/>
    </source>
</evidence>
<keyword evidence="13" id="KW-0407">Ion channel</keyword>
<dbReference type="FunFam" id="1.10.287.70:FF:000015">
    <property type="entry name" value="Calcium-activated potassium channel subunit alpha-1 isoform X7"/>
    <property type="match status" value="1"/>
</dbReference>
<dbReference type="FunFam" id="3.40.50.720:FF:000008">
    <property type="entry name" value="calcium-activated potassium channel subunit alpha-1 isoform X5"/>
    <property type="match status" value="1"/>
</dbReference>
<keyword evidence="3" id="KW-0633">Potassium transport</keyword>
<evidence type="ECO:0000256" key="7">
    <source>
        <dbReference type="ARBA" id="ARBA00022837"/>
    </source>
</evidence>
<keyword evidence="2" id="KW-0813">Transport</keyword>
<dbReference type="GO" id="GO:0045211">
    <property type="term" value="C:postsynaptic membrane"/>
    <property type="evidence" value="ECO:0007669"/>
    <property type="project" value="TreeGrafter"/>
</dbReference>
<dbReference type="EMBL" id="OZ034830">
    <property type="protein sequence ID" value="CAL1686723.1"/>
    <property type="molecule type" value="Genomic_DNA"/>
</dbReference>
<reference evidence="19" key="1">
    <citation type="submission" date="2024-04" db="EMBL/GenBank/DDBJ databases">
        <authorList>
            <consortium name="Molecular Ecology Group"/>
        </authorList>
    </citation>
    <scope>NUCLEOTIDE SEQUENCE</scope>
</reference>
<evidence type="ECO:0000313" key="19">
    <source>
        <dbReference type="EMBL" id="CAL1686723.1"/>
    </source>
</evidence>
<feature type="transmembrane region" description="Helical" evidence="17">
    <location>
        <begin position="222"/>
        <end position="243"/>
    </location>
</feature>
<protein>
    <recommendedName>
        <fullName evidence="14">BK channel</fullName>
    </recommendedName>
    <alternativeName>
        <fullName evidence="15">Maxi K channel</fullName>
    </alternativeName>
</protein>
<evidence type="ECO:0000256" key="11">
    <source>
        <dbReference type="ARBA" id="ARBA00023065"/>
    </source>
</evidence>
<keyword evidence="12 17" id="KW-0472">Membrane</keyword>
<gene>
    <name evidence="19" type="ORF">LPLAT_LOCUS12061</name>
</gene>
<evidence type="ECO:0000256" key="15">
    <source>
        <dbReference type="ARBA" id="ARBA00031999"/>
    </source>
</evidence>
<dbReference type="PANTHER" id="PTHR10027">
    <property type="entry name" value="CALCIUM-ACTIVATED POTASSIUM CHANNEL ALPHA CHAIN"/>
    <property type="match status" value="1"/>
</dbReference>
<accession>A0AAV2P294</accession>
<evidence type="ECO:0000256" key="2">
    <source>
        <dbReference type="ARBA" id="ARBA00022448"/>
    </source>
</evidence>
<comment type="subcellular location">
    <subcellularLocation>
        <location evidence="1">Membrane</location>
        <topology evidence="1">Multi-pass membrane protein</topology>
    </subcellularLocation>
</comment>
<keyword evidence="11" id="KW-0406">Ion transport</keyword>
<dbReference type="SUPFAM" id="SSF81324">
    <property type="entry name" value="Voltage-gated potassium channels"/>
    <property type="match status" value="1"/>
</dbReference>
<keyword evidence="7" id="KW-0106">Calcium</keyword>
<dbReference type="InterPro" id="IPR003929">
    <property type="entry name" value="K_chnl_BK_asu"/>
</dbReference>
<comment type="similarity">
    <text evidence="16">Belongs to the potassium channel family. Calcium-activated (TC 1.A.1.3) subfamily. Slo sub-subfamily.</text>
</comment>
<dbReference type="GO" id="GO:0034702">
    <property type="term" value="C:monoatomic ion channel complex"/>
    <property type="evidence" value="ECO:0007669"/>
    <property type="project" value="UniProtKB-KW"/>
</dbReference>
<dbReference type="InterPro" id="IPR027359">
    <property type="entry name" value="Volt_channel_dom_sf"/>
</dbReference>
<dbReference type="PANTHER" id="PTHR10027:SF33">
    <property type="entry name" value="CALCIUM-ACTIVATED POTASSIUM CHANNEL SUBUNIT ALPHA-1-RELATED"/>
    <property type="match status" value="1"/>
</dbReference>
<dbReference type="InterPro" id="IPR005821">
    <property type="entry name" value="Ion_trans_dom"/>
</dbReference>
<proteinExistence type="inferred from homology"/>
<keyword evidence="5 17" id="KW-0812">Transmembrane</keyword>
<keyword evidence="9" id="KW-0630">Potassium</keyword>
<feature type="transmembrane region" description="Helical" evidence="17">
    <location>
        <begin position="21"/>
        <end position="45"/>
    </location>
</feature>
<evidence type="ECO:0000256" key="10">
    <source>
        <dbReference type="ARBA" id="ARBA00022989"/>
    </source>
</evidence>
<evidence type="ECO:0000256" key="6">
    <source>
        <dbReference type="ARBA" id="ARBA00022826"/>
    </source>
</evidence>